<evidence type="ECO:0000256" key="1">
    <source>
        <dbReference type="ARBA" id="ARBA00022598"/>
    </source>
</evidence>
<evidence type="ECO:0000256" key="3">
    <source>
        <dbReference type="ARBA" id="ARBA00022840"/>
    </source>
</evidence>
<accession>A0A9Q4DNI4</accession>
<dbReference type="Gene3D" id="3.40.50.20">
    <property type="match status" value="1"/>
</dbReference>
<dbReference type="GO" id="GO:0005524">
    <property type="term" value="F:ATP binding"/>
    <property type="evidence" value="ECO:0007669"/>
    <property type="project" value="UniProtKB-UniRule"/>
</dbReference>
<protein>
    <submittedName>
        <fullName evidence="6">ATP-grasp domain-containing protein</fullName>
    </submittedName>
</protein>
<dbReference type="SUPFAM" id="SSF56059">
    <property type="entry name" value="Glutathione synthetase ATP-binding domain-like"/>
    <property type="match status" value="1"/>
</dbReference>
<feature type="domain" description="ATP-grasp" evidence="5">
    <location>
        <begin position="115"/>
        <end position="312"/>
    </location>
</feature>
<evidence type="ECO:0000259" key="5">
    <source>
        <dbReference type="PROSITE" id="PS50975"/>
    </source>
</evidence>
<dbReference type="EMBL" id="JALANJ010000014">
    <property type="protein sequence ID" value="MCY8121027.1"/>
    <property type="molecule type" value="Genomic_DNA"/>
</dbReference>
<dbReference type="InterPro" id="IPR052032">
    <property type="entry name" value="ATP-dep_AA_Ligase"/>
</dbReference>
<keyword evidence="2 4" id="KW-0547">Nucleotide-binding</keyword>
<proteinExistence type="predicted"/>
<dbReference type="InterPro" id="IPR011761">
    <property type="entry name" value="ATP-grasp"/>
</dbReference>
<dbReference type="GO" id="GO:0046872">
    <property type="term" value="F:metal ion binding"/>
    <property type="evidence" value="ECO:0007669"/>
    <property type="project" value="InterPro"/>
</dbReference>
<evidence type="ECO:0000256" key="2">
    <source>
        <dbReference type="ARBA" id="ARBA00022741"/>
    </source>
</evidence>
<dbReference type="AlphaFoldDB" id="A0A9Q4DNI4"/>
<dbReference type="Proteomes" id="UP001070352">
    <property type="component" value="Unassembled WGS sequence"/>
</dbReference>
<evidence type="ECO:0000313" key="7">
    <source>
        <dbReference type="Proteomes" id="UP001070352"/>
    </source>
</evidence>
<dbReference type="PANTHER" id="PTHR43585:SF2">
    <property type="entry name" value="ATP-GRASP ENZYME FSQD"/>
    <property type="match status" value="1"/>
</dbReference>
<organism evidence="6 7">
    <name type="scientific">Bacillus spizizenii</name>
    <name type="common">Bacillus subtilis subsp. spizizenii</name>
    <dbReference type="NCBI Taxonomy" id="96241"/>
    <lineage>
        <taxon>Bacteria</taxon>
        <taxon>Bacillati</taxon>
        <taxon>Bacillota</taxon>
        <taxon>Bacilli</taxon>
        <taxon>Bacillales</taxon>
        <taxon>Bacillaceae</taxon>
        <taxon>Bacillus</taxon>
    </lineage>
</organism>
<dbReference type="RefSeq" id="WP_003223704.1">
    <property type="nucleotide sequence ID" value="NZ_CBCRWV010000012.1"/>
</dbReference>
<dbReference type="Gene3D" id="3.30.470.20">
    <property type="entry name" value="ATP-grasp fold, B domain"/>
    <property type="match status" value="1"/>
</dbReference>
<evidence type="ECO:0000256" key="4">
    <source>
        <dbReference type="PROSITE-ProRule" id="PRU00409"/>
    </source>
</evidence>
<dbReference type="Gene3D" id="3.30.1490.20">
    <property type="entry name" value="ATP-grasp fold, A domain"/>
    <property type="match status" value="1"/>
</dbReference>
<comment type="caution">
    <text evidence="6">The sequence shown here is derived from an EMBL/GenBank/DDBJ whole genome shotgun (WGS) entry which is preliminary data.</text>
</comment>
<name>A0A9Q4DNI4_BACSC</name>
<dbReference type="Pfam" id="PF13535">
    <property type="entry name" value="ATP-grasp_4"/>
    <property type="match status" value="1"/>
</dbReference>
<dbReference type="GO" id="GO:0016874">
    <property type="term" value="F:ligase activity"/>
    <property type="evidence" value="ECO:0007669"/>
    <property type="project" value="UniProtKB-KW"/>
</dbReference>
<reference evidence="6" key="1">
    <citation type="submission" date="2022-02" db="EMBL/GenBank/DDBJ databases">
        <title>Crop Bioprotection Bacillus Genome Sequencing.</title>
        <authorList>
            <person name="Dunlap C."/>
        </authorList>
    </citation>
    <scope>NUCLEOTIDE SEQUENCE</scope>
    <source>
        <strain evidence="6">M18B4</strain>
    </source>
</reference>
<sequence length="413" mass="46311">MLRILLINSDKPEPIQFFQKDKETNDSINISVITRSCYAPLYSHWADHVYIVDDVTDLTVMKSLMLEILKVGPIDHIVSTTEKSILTGGFLRSYFGIAGPGFETALYMTNKLAMKTKLKMEGIPVADFLCVSQVEDIPAAGEKLGWPIIVKPALGSGALNTFIIHSLDHYEDLYSTSGGLGELKKNNSLMIAEKCIEMEEFHCDTLYADGEILFVSISKYTVPLLKGMAKIQGSFILSQNDPVYAEILELQKSVAQAFRITDGPGHLEIYRTHSGELIVGEIAMRIGGGGISRMIEKKFNISLWESSLNISVYRDPNLTVNPIEGTVGYFSLPCRNGTIKEFTPIEEWEKLAGILEVELLYQEGDVVDEKQSSSFDLARLYFCLENENEVQHLLALVKQTYYLHLTEDHMMNQ</sequence>
<keyword evidence="1" id="KW-0436">Ligase</keyword>
<keyword evidence="3 4" id="KW-0067">ATP-binding</keyword>
<dbReference type="InterPro" id="IPR013815">
    <property type="entry name" value="ATP_grasp_subdomain_1"/>
</dbReference>
<gene>
    <name evidence="6" type="ORF">MOC45_10505</name>
</gene>
<dbReference type="PROSITE" id="PS50975">
    <property type="entry name" value="ATP_GRASP"/>
    <property type="match status" value="1"/>
</dbReference>
<dbReference type="PANTHER" id="PTHR43585">
    <property type="entry name" value="FUMIPYRROLE BIOSYNTHESIS PROTEIN C"/>
    <property type="match status" value="1"/>
</dbReference>
<evidence type="ECO:0000313" key="6">
    <source>
        <dbReference type="EMBL" id="MCY8121027.1"/>
    </source>
</evidence>